<feature type="region of interest" description="Disordered" evidence="1">
    <location>
        <begin position="32"/>
        <end position="91"/>
    </location>
</feature>
<evidence type="ECO:0000256" key="1">
    <source>
        <dbReference type="SAM" id="MobiDB-lite"/>
    </source>
</evidence>
<proteinExistence type="predicted"/>
<gene>
    <name evidence="2" type="ORF">HPP92_021783</name>
</gene>
<dbReference type="EMBL" id="JADCNM010000012">
    <property type="protein sequence ID" value="KAG0458655.1"/>
    <property type="molecule type" value="Genomic_DNA"/>
</dbReference>
<feature type="compositionally biased region" description="Polar residues" evidence="1">
    <location>
        <begin position="65"/>
        <end position="80"/>
    </location>
</feature>
<dbReference type="Proteomes" id="UP000639772">
    <property type="component" value="Chromosome 12"/>
</dbReference>
<reference evidence="2 3" key="1">
    <citation type="journal article" date="2020" name="Nat. Food">
        <title>A phased Vanilla planifolia genome enables genetic improvement of flavour and production.</title>
        <authorList>
            <person name="Hasing T."/>
            <person name="Tang H."/>
            <person name="Brym M."/>
            <person name="Khazi F."/>
            <person name="Huang T."/>
            <person name="Chambers A.H."/>
        </authorList>
    </citation>
    <scope>NUCLEOTIDE SEQUENCE [LARGE SCALE GENOMIC DNA]</scope>
    <source>
        <tissue evidence="2">Leaf</tissue>
    </source>
</reference>
<accession>A0A835PU42</accession>
<sequence>MSVELKHCVRETVKGTSKGSVNGCTALMSKEGRPTWMSVKQETKQSDESIGRRRQREQAHYKSQLPESSNSGRITDNEGSNGLERQLQLRK</sequence>
<name>A0A835PU42_VANPL</name>
<evidence type="ECO:0000313" key="3">
    <source>
        <dbReference type="Proteomes" id="UP000639772"/>
    </source>
</evidence>
<comment type="caution">
    <text evidence="2">The sequence shown here is derived from an EMBL/GenBank/DDBJ whole genome shotgun (WGS) entry which is preliminary data.</text>
</comment>
<protein>
    <submittedName>
        <fullName evidence="2">Uncharacterized protein</fullName>
    </submittedName>
</protein>
<evidence type="ECO:0000313" key="2">
    <source>
        <dbReference type="EMBL" id="KAG0458655.1"/>
    </source>
</evidence>
<organism evidence="2 3">
    <name type="scientific">Vanilla planifolia</name>
    <name type="common">Vanilla</name>
    <dbReference type="NCBI Taxonomy" id="51239"/>
    <lineage>
        <taxon>Eukaryota</taxon>
        <taxon>Viridiplantae</taxon>
        <taxon>Streptophyta</taxon>
        <taxon>Embryophyta</taxon>
        <taxon>Tracheophyta</taxon>
        <taxon>Spermatophyta</taxon>
        <taxon>Magnoliopsida</taxon>
        <taxon>Liliopsida</taxon>
        <taxon>Asparagales</taxon>
        <taxon>Orchidaceae</taxon>
        <taxon>Vanilloideae</taxon>
        <taxon>Vanilleae</taxon>
        <taxon>Vanilla</taxon>
    </lineage>
</organism>
<feature type="compositionally biased region" description="Basic and acidic residues" evidence="1">
    <location>
        <begin position="41"/>
        <end position="60"/>
    </location>
</feature>
<dbReference type="AlphaFoldDB" id="A0A835PU42"/>